<keyword evidence="1" id="KW-0732">Signal</keyword>
<evidence type="ECO:0000313" key="3">
    <source>
        <dbReference type="Proteomes" id="UP000316270"/>
    </source>
</evidence>
<organism evidence="2 3">
    <name type="scientific">Venturia effusa</name>
    <dbReference type="NCBI Taxonomy" id="50376"/>
    <lineage>
        <taxon>Eukaryota</taxon>
        <taxon>Fungi</taxon>
        <taxon>Dikarya</taxon>
        <taxon>Ascomycota</taxon>
        <taxon>Pezizomycotina</taxon>
        <taxon>Dothideomycetes</taxon>
        <taxon>Pleosporomycetidae</taxon>
        <taxon>Venturiales</taxon>
        <taxon>Venturiaceae</taxon>
        <taxon>Venturia</taxon>
    </lineage>
</organism>
<name>A0A517LI39_9PEZI</name>
<proteinExistence type="predicted"/>
<dbReference type="AlphaFoldDB" id="A0A517LI39"/>
<protein>
    <submittedName>
        <fullName evidence="2">Uncharacterized protein</fullName>
    </submittedName>
</protein>
<accession>A0A517LI39</accession>
<keyword evidence="3" id="KW-1185">Reference proteome</keyword>
<dbReference type="EMBL" id="CP042197">
    <property type="protein sequence ID" value="QDS75297.1"/>
    <property type="molecule type" value="Genomic_DNA"/>
</dbReference>
<dbReference type="Proteomes" id="UP000316270">
    <property type="component" value="Chromosome 13"/>
</dbReference>
<dbReference type="OrthoDB" id="4142625at2759"/>
<reference evidence="2 3" key="1">
    <citation type="submission" date="2019-07" db="EMBL/GenBank/DDBJ databases">
        <title>Finished genome of Venturia effusa.</title>
        <authorList>
            <person name="Young C.A."/>
            <person name="Cox M.P."/>
            <person name="Ganley A.R.D."/>
            <person name="David W.J."/>
        </authorList>
    </citation>
    <scope>NUCLEOTIDE SEQUENCE [LARGE SCALE GENOMIC DNA]</scope>
    <source>
        <strain evidence="3">albino</strain>
    </source>
</reference>
<feature type="signal peptide" evidence="1">
    <location>
        <begin position="1"/>
        <end position="19"/>
    </location>
</feature>
<sequence length="446" mass="48373">MRFATFLLAAASAADLVAGVKFVSAPEGWSESLNFTVRDEDFAKYIKRDARSATLTPKIQPLTARVKRIANSKTVKIRYGPYNVPAPRVPGGEGMINNMPTPSVDKPCQDCMILGMNAGLEYPDGSDANTDTKMWLHHMVMFNIGKNANDATCTIFGAPHLIVGSMPSSSERIFSSGNERTTTFFNPPWASDEEKLGYPIYPADRFGMIVDLMNMNPGGKQVYLTIYYDYVDGHPAGFGEVKPVWMDAAQCGTSEVSGRGPNARFDFKSPPWITNFEGEVMGAGGHLHDGGTHVEILVDGKVICDSVPTYGTDEEAIRRANIAKAGGMAPGTALPAPAKGMEGMDMKGMKGMTKGVNKRDGPGGHQMSKQHIIAMSICAENKASVKDIPISPLSIKELKKGQSWILRAYYDYTKFPAMNKGASNTPSSVMGISIMYAKTKNKRVAR</sequence>
<feature type="chain" id="PRO_5022008902" evidence="1">
    <location>
        <begin position="20"/>
        <end position="446"/>
    </location>
</feature>
<evidence type="ECO:0000313" key="2">
    <source>
        <dbReference type="EMBL" id="QDS75297.1"/>
    </source>
</evidence>
<evidence type="ECO:0000256" key="1">
    <source>
        <dbReference type="SAM" id="SignalP"/>
    </source>
</evidence>
<gene>
    <name evidence="2" type="ORF">FKW77_001278</name>
</gene>